<dbReference type="FunFam" id="1.10.10.60:FF:000052">
    <property type="entry name" value="Arginine-glutamic acid dipeptide (RE) repeats"/>
    <property type="match status" value="1"/>
</dbReference>
<evidence type="ECO:0000259" key="17">
    <source>
        <dbReference type="PROSITE" id="PS51156"/>
    </source>
</evidence>
<dbReference type="SUPFAM" id="SSF46689">
    <property type="entry name" value="Homeodomain-like"/>
    <property type="match status" value="1"/>
</dbReference>
<evidence type="ECO:0000256" key="8">
    <source>
        <dbReference type="ARBA" id="ARBA00022990"/>
    </source>
</evidence>
<evidence type="ECO:0000256" key="2">
    <source>
        <dbReference type="ARBA" id="ARBA00022499"/>
    </source>
</evidence>
<dbReference type="InterPro" id="IPR001005">
    <property type="entry name" value="SANT/Myb"/>
</dbReference>
<dbReference type="PROSITE" id="PS51156">
    <property type="entry name" value="ELM2"/>
    <property type="match status" value="1"/>
</dbReference>
<feature type="region of interest" description="Disordered" evidence="14">
    <location>
        <begin position="1"/>
        <end position="26"/>
    </location>
</feature>
<dbReference type="Pfam" id="PF00320">
    <property type="entry name" value="GATA"/>
    <property type="match status" value="1"/>
</dbReference>
<evidence type="ECO:0000256" key="14">
    <source>
        <dbReference type="SAM" id="MobiDB-lite"/>
    </source>
</evidence>
<feature type="compositionally biased region" description="Polar residues" evidence="14">
    <location>
        <begin position="1016"/>
        <end position="1026"/>
    </location>
</feature>
<dbReference type="InterPro" id="IPR017884">
    <property type="entry name" value="SANT_dom"/>
</dbReference>
<dbReference type="InterPro" id="IPR043151">
    <property type="entry name" value="BAH_sf"/>
</dbReference>
<evidence type="ECO:0000256" key="4">
    <source>
        <dbReference type="ARBA" id="ARBA00022723"/>
    </source>
</evidence>
<feature type="domain" description="GATA-type" evidence="15">
    <location>
        <begin position="446"/>
        <end position="500"/>
    </location>
</feature>
<dbReference type="CDD" id="cd00202">
    <property type="entry name" value="ZnF_GATA"/>
    <property type="match status" value="1"/>
</dbReference>
<feature type="region of interest" description="Disordered" evidence="14">
    <location>
        <begin position="869"/>
        <end position="953"/>
    </location>
</feature>
<feature type="compositionally biased region" description="Polar residues" evidence="14">
    <location>
        <begin position="403"/>
        <end position="419"/>
    </location>
</feature>
<keyword evidence="3" id="KW-0597">Phosphoprotein</keyword>
<keyword evidence="4" id="KW-0479">Metal-binding</keyword>
<keyword evidence="9" id="KW-0805">Transcription regulation</keyword>
<dbReference type="SMART" id="SM00439">
    <property type="entry name" value="BAH"/>
    <property type="match status" value="1"/>
</dbReference>
<protein>
    <recommendedName>
        <fullName evidence="21">Arginine-glutamic acid dipeptide repeats protein</fullName>
    </recommendedName>
</protein>
<feature type="compositionally biased region" description="Basic and acidic residues" evidence="14">
    <location>
        <begin position="989"/>
        <end position="1014"/>
    </location>
</feature>
<name>A0AAN8JLS9_PATCE</name>
<dbReference type="Gene3D" id="4.10.1240.50">
    <property type="match status" value="1"/>
</dbReference>
<dbReference type="Pfam" id="PF03154">
    <property type="entry name" value="Atrophin-1"/>
    <property type="match status" value="1"/>
</dbReference>
<evidence type="ECO:0000256" key="7">
    <source>
        <dbReference type="ARBA" id="ARBA00022843"/>
    </source>
</evidence>
<dbReference type="Pfam" id="PF01448">
    <property type="entry name" value="ELM2"/>
    <property type="match status" value="1"/>
</dbReference>
<dbReference type="GO" id="GO:0005634">
    <property type="term" value="C:nucleus"/>
    <property type="evidence" value="ECO:0007669"/>
    <property type="project" value="UniProtKB-SubCell"/>
</dbReference>
<dbReference type="Gene3D" id="3.30.50.10">
    <property type="entry name" value="Erythroid Transcription Factor GATA-1, subunit A"/>
    <property type="match status" value="1"/>
</dbReference>
<evidence type="ECO:0000256" key="1">
    <source>
        <dbReference type="ARBA" id="ARBA00004123"/>
    </source>
</evidence>
<dbReference type="InterPro" id="IPR001025">
    <property type="entry name" value="BAH_dom"/>
</dbReference>
<keyword evidence="2" id="KW-1017">Isopeptide bond</keyword>
<keyword evidence="20" id="KW-1185">Reference proteome</keyword>
<evidence type="ECO:0000259" key="18">
    <source>
        <dbReference type="PROSITE" id="PS51293"/>
    </source>
</evidence>
<dbReference type="PROSITE" id="PS51038">
    <property type="entry name" value="BAH"/>
    <property type="match status" value="1"/>
</dbReference>
<dbReference type="InterPro" id="IPR000679">
    <property type="entry name" value="Znf_GATA"/>
</dbReference>
<evidence type="ECO:0000256" key="9">
    <source>
        <dbReference type="ARBA" id="ARBA00023015"/>
    </source>
</evidence>
<comment type="caution">
    <text evidence="19">The sequence shown here is derived from an EMBL/GenBank/DDBJ whole genome shotgun (WGS) entry which is preliminary data.</text>
</comment>
<dbReference type="GO" id="GO:0043565">
    <property type="term" value="F:sequence-specific DNA binding"/>
    <property type="evidence" value="ECO:0007669"/>
    <property type="project" value="InterPro"/>
</dbReference>
<feature type="coiled-coil region" evidence="13">
    <location>
        <begin position="1095"/>
        <end position="1122"/>
    </location>
</feature>
<organism evidence="19 20">
    <name type="scientific">Patella caerulea</name>
    <name type="common">Rayed Mediterranean limpet</name>
    <dbReference type="NCBI Taxonomy" id="87958"/>
    <lineage>
        <taxon>Eukaryota</taxon>
        <taxon>Metazoa</taxon>
        <taxon>Spiralia</taxon>
        <taxon>Lophotrochozoa</taxon>
        <taxon>Mollusca</taxon>
        <taxon>Gastropoda</taxon>
        <taxon>Patellogastropoda</taxon>
        <taxon>Patelloidea</taxon>
        <taxon>Patellidae</taxon>
        <taxon>Patella</taxon>
    </lineage>
</organism>
<dbReference type="InterPro" id="IPR002951">
    <property type="entry name" value="Atrophin-like"/>
</dbReference>
<evidence type="ECO:0000259" key="15">
    <source>
        <dbReference type="PROSITE" id="PS50114"/>
    </source>
</evidence>
<feature type="compositionally biased region" description="Acidic residues" evidence="14">
    <location>
        <begin position="635"/>
        <end position="646"/>
    </location>
</feature>
<keyword evidence="6" id="KW-0862">Zinc</keyword>
<dbReference type="Proteomes" id="UP001347796">
    <property type="component" value="Unassembled WGS sequence"/>
</dbReference>
<dbReference type="PANTHER" id="PTHR13859:SF11">
    <property type="entry name" value="GRUNGE, ISOFORM J"/>
    <property type="match status" value="1"/>
</dbReference>
<reference evidence="19 20" key="1">
    <citation type="submission" date="2024-01" db="EMBL/GenBank/DDBJ databases">
        <title>The genome of the rayed Mediterranean limpet Patella caerulea (Linnaeus, 1758).</title>
        <authorList>
            <person name="Anh-Thu Weber A."/>
            <person name="Halstead-Nussloch G."/>
        </authorList>
    </citation>
    <scope>NUCLEOTIDE SEQUENCE [LARGE SCALE GENOMIC DNA]</scope>
    <source>
        <strain evidence="19">AATW-2023a</strain>
        <tissue evidence="19">Whole specimen</tissue>
    </source>
</reference>
<feature type="domain" description="BAH" evidence="16">
    <location>
        <begin position="82"/>
        <end position="220"/>
    </location>
</feature>
<evidence type="ECO:0000256" key="13">
    <source>
        <dbReference type="SAM" id="Coils"/>
    </source>
</evidence>
<dbReference type="FunFam" id="2.30.30.490:FF:000023">
    <property type="entry name" value="Egg-laying defective protein 27"/>
    <property type="match status" value="1"/>
</dbReference>
<keyword evidence="10" id="KW-0804">Transcription</keyword>
<feature type="compositionally biased region" description="Basic residues" evidence="14">
    <location>
        <begin position="388"/>
        <end position="402"/>
    </location>
</feature>
<evidence type="ECO:0000256" key="5">
    <source>
        <dbReference type="ARBA" id="ARBA00022771"/>
    </source>
</evidence>
<dbReference type="SMART" id="SM01189">
    <property type="entry name" value="ELM2"/>
    <property type="match status" value="1"/>
</dbReference>
<evidence type="ECO:0000256" key="11">
    <source>
        <dbReference type="ARBA" id="ARBA00023242"/>
    </source>
</evidence>
<feature type="compositionally biased region" description="Basic and acidic residues" evidence="14">
    <location>
        <begin position="577"/>
        <end position="608"/>
    </location>
</feature>
<keyword evidence="13" id="KW-0175">Coiled coil</keyword>
<evidence type="ECO:0000313" key="19">
    <source>
        <dbReference type="EMBL" id="KAK6177049.1"/>
    </source>
</evidence>
<keyword evidence="11" id="KW-0539">Nucleus</keyword>
<gene>
    <name evidence="19" type="ORF">SNE40_015234</name>
</gene>
<evidence type="ECO:0000256" key="6">
    <source>
        <dbReference type="ARBA" id="ARBA00022833"/>
    </source>
</evidence>
<feature type="compositionally biased region" description="Low complexity" evidence="14">
    <location>
        <begin position="621"/>
        <end position="634"/>
    </location>
</feature>
<dbReference type="InterPro" id="IPR000949">
    <property type="entry name" value="ELM2_dom"/>
</dbReference>
<evidence type="ECO:0000256" key="10">
    <source>
        <dbReference type="ARBA" id="ARBA00023163"/>
    </source>
</evidence>
<evidence type="ECO:0008006" key="21">
    <source>
        <dbReference type="Google" id="ProtNLM"/>
    </source>
</evidence>
<dbReference type="SMART" id="SM00401">
    <property type="entry name" value="ZnF_GATA"/>
    <property type="match status" value="1"/>
</dbReference>
<keyword evidence="7" id="KW-0832">Ubl conjugation</keyword>
<keyword evidence="5 12" id="KW-0863">Zinc-finger</keyword>
<feature type="compositionally biased region" description="Low complexity" evidence="14">
    <location>
        <begin position="1317"/>
        <end position="1329"/>
    </location>
</feature>
<sequence>MENVLKENVKNSPVKKRKDRENKKLKEKDKILPTITANDVHREPGEVVLLAPAGRKGTKGRGSGYITMNEDQITSYTNEEGISFRVKDCVYIENKRPDNPFFICAVTQFRMTKRDTLVVDIKWYFRHSEVPYSVYTLLVQDRTTENKTGCDIALTDPSIKSRELFISDASDTYPVTSLRGKCKVIHYQDIYKARNFKAGPDTYFYVLSYSPESKRLANTQGEIRVGGSHQARLPEYKPNVATSDMPERLDKWEVIRWRPQYVMDGDLVMYLRAARSIAAFAGLCDGGSTEDGCQAASMDETTLQAMDVLHRHDYDTGKALQALVKSPALRSIDKKWTEDDSKRFVKGLKQYGKNFFKIRKELLPNKETGDLVEFYYFWKKTPGAASNRPHRRHRRPGHKRQIPRSNNQTPADLSSASECSDNDSDYSIEGSGGGGRDITNFPINRNTNNYFCRHCNTTTSKDWHHAGKDKSLLCTDCRMFFKKYGEDRPLDSPQDTGNTFLFKPVKEEEDDEDGKHNMRTRRNNNNTGGNNKGKKKERGSTSSPDNIDGIINGNSDPSKNSDRKSPSVGSTCSNSSTDKESKDSNISDKKEDSEKSLKRHNITESETKAKKKKSQDRSDCDSVSDSSSISGNDDIGNDVDEDDNNQDELSSSTPPTTPTPSEVDYQPLKDLVKPEPQHPVQSPLHIAHTLPPKPLHMPEPHHYPSLPIQQTSQNSSFHHPHLPETSLPLPPTTSAPSQTQHPKPEEMVDKKPDIASLQQYTAMYPLTPTHATQPGGPPPIPGLIPIKKEPLSPRHHMASAWKEVKNDSDIPNNVTNKFPSHRENSFTGLPYPSHSISSVPPAAHGGALPEDKPERRETEIVKPIHHVAPSSIASIPPHQHLPQDMSLQSNLFNPRPAIPELKPTPISSSSSSKDTTTMTAPPMTVTVDPDEDDETDLRPPSPDTEPPTPCNKEFHKSASAIFIQILNRGKNSCSRSDYVFKPLPDSKLAKKREDRERKTAHVQPMKEEKKRMETPPRTTSADAQVTSSISHSQHSSGYSERHTPHPYSDTPALRQLHEYARPHAMGQDMRTPYGMGMHSPMDPFYRLALYPPGSRERLELELERDKRERDARERELRERELREIELREKMKAEMEMKPPGLDRLLPPGANPLDPHWLELQRRYGYPPGMAMVGHPGASGSGGHIPGVYPPTSLANDLMQREREKLERLGIPSGLHQINPEAAGPPAGYPYGQGMMDRLQAERLQVEQLSMSGDPVARMQQMGMASRAAAALAAHHTHAHSHTHLHLHQQQDRLLGLQQLAANHALYPNMQPPPGADPLTGLPSTSGSGSNPAISLAGVPPPVSQALLSQCNSRDQELLQRELYNRAAYMDPALAHQLSAQAAHHEALQRHMLERDRFGASGHLPH</sequence>
<evidence type="ECO:0000256" key="3">
    <source>
        <dbReference type="ARBA" id="ARBA00022553"/>
    </source>
</evidence>
<dbReference type="PROSITE" id="PS51293">
    <property type="entry name" value="SANT"/>
    <property type="match status" value="1"/>
</dbReference>
<evidence type="ECO:0000313" key="20">
    <source>
        <dbReference type="Proteomes" id="UP001347796"/>
    </source>
</evidence>
<dbReference type="PROSITE" id="PS50114">
    <property type="entry name" value="GATA_ZN_FINGER_2"/>
    <property type="match status" value="1"/>
</dbReference>
<comment type="subcellular location">
    <subcellularLocation>
        <location evidence="1">Nucleus</location>
    </subcellularLocation>
</comment>
<feature type="region of interest" description="Disordered" evidence="14">
    <location>
        <begin position="989"/>
        <end position="1047"/>
    </location>
</feature>
<feature type="domain" description="ELM2" evidence="17">
    <location>
        <begin position="221"/>
        <end position="327"/>
    </location>
</feature>
<feature type="domain" description="SANT" evidence="18">
    <location>
        <begin position="331"/>
        <end position="383"/>
    </location>
</feature>
<accession>A0AAN8JLS9</accession>
<feature type="compositionally biased region" description="Polar residues" evidence="14">
    <location>
        <begin position="567"/>
        <end position="576"/>
    </location>
</feature>
<feature type="compositionally biased region" description="Pro residues" evidence="14">
    <location>
        <begin position="939"/>
        <end position="949"/>
    </location>
</feature>
<feature type="region of interest" description="Disordered" evidence="14">
    <location>
        <begin position="822"/>
        <end position="854"/>
    </location>
</feature>
<dbReference type="PANTHER" id="PTHR13859">
    <property type="entry name" value="ATROPHIN-RELATED"/>
    <property type="match status" value="1"/>
</dbReference>
<feature type="region of interest" description="Disordered" evidence="14">
    <location>
        <begin position="384"/>
        <end position="440"/>
    </location>
</feature>
<feature type="compositionally biased region" description="Polar residues" evidence="14">
    <location>
        <begin position="707"/>
        <end position="717"/>
    </location>
</feature>
<dbReference type="Gene3D" id="1.10.10.60">
    <property type="entry name" value="Homeodomain-like"/>
    <property type="match status" value="1"/>
</dbReference>
<feature type="compositionally biased region" description="Low complexity" evidence="14">
    <location>
        <begin position="1027"/>
        <end position="1038"/>
    </location>
</feature>
<dbReference type="Gene3D" id="2.30.30.490">
    <property type="match status" value="1"/>
</dbReference>
<keyword evidence="8" id="KW-0007">Acetylation</keyword>
<dbReference type="CDD" id="cd11661">
    <property type="entry name" value="SANT_MTA3_like"/>
    <property type="match status" value="1"/>
</dbReference>
<feature type="region of interest" description="Disordered" evidence="14">
    <location>
        <begin position="1309"/>
        <end position="1331"/>
    </location>
</feature>
<feature type="region of interest" description="Disordered" evidence="14">
    <location>
        <begin position="485"/>
        <end position="749"/>
    </location>
</feature>
<dbReference type="EMBL" id="JAZGQO010000010">
    <property type="protein sequence ID" value="KAK6177049.1"/>
    <property type="molecule type" value="Genomic_DNA"/>
</dbReference>
<proteinExistence type="predicted"/>
<dbReference type="GO" id="GO:0003714">
    <property type="term" value="F:transcription corepressor activity"/>
    <property type="evidence" value="ECO:0007669"/>
    <property type="project" value="TreeGrafter"/>
</dbReference>
<dbReference type="InterPro" id="IPR009057">
    <property type="entry name" value="Homeodomain-like_sf"/>
</dbReference>
<feature type="compositionally biased region" description="Low complexity" evidence="14">
    <location>
        <begin position="907"/>
        <end position="927"/>
    </location>
</feature>
<dbReference type="Pfam" id="PF01426">
    <property type="entry name" value="BAH"/>
    <property type="match status" value="1"/>
</dbReference>
<dbReference type="GO" id="GO:0003682">
    <property type="term" value="F:chromatin binding"/>
    <property type="evidence" value="ECO:0007669"/>
    <property type="project" value="InterPro"/>
</dbReference>
<dbReference type="GO" id="GO:0008270">
    <property type="term" value="F:zinc ion binding"/>
    <property type="evidence" value="ECO:0007669"/>
    <property type="project" value="UniProtKB-KW"/>
</dbReference>
<dbReference type="InterPro" id="IPR013088">
    <property type="entry name" value="Znf_NHR/GATA"/>
</dbReference>
<dbReference type="SUPFAM" id="SSF57716">
    <property type="entry name" value="Glucocorticoid receptor-like (DNA-binding domain)"/>
    <property type="match status" value="1"/>
</dbReference>
<evidence type="ECO:0000256" key="12">
    <source>
        <dbReference type="PROSITE-ProRule" id="PRU00094"/>
    </source>
</evidence>
<dbReference type="SMART" id="SM00717">
    <property type="entry name" value="SANT"/>
    <property type="match status" value="1"/>
</dbReference>
<evidence type="ECO:0000259" key="16">
    <source>
        <dbReference type="PROSITE" id="PS51038"/>
    </source>
</evidence>